<comment type="caution">
    <text evidence="3">The sequence shown here is derived from an EMBL/GenBank/DDBJ whole genome shotgun (WGS) entry which is preliminary data.</text>
</comment>
<dbReference type="EMBL" id="CAJNOM010000253">
    <property type="protein sequence ID" value="CAF1287611.1"/>
    <property type="molecule type" value="Genomic_DNA"/>
</dbReference>
<evidence type="ECO:0000313" key="3">
    <source>
        <dbReference type="EMBL" id="CAF1287611.1"/>
    </source>
</evidence>
<evidence type="ECO:0000313" key="2">
    <source>
        <dbReference type="EMBL" id="CAF1170869.1"/>
    </source>
</evidence>
<evidence type="ECO:0000313" key="4">
    <source>
        <dbReference type="Proteomes" id="UP000663832"/>
    </source>
</evidence>
<keyword evidence="4" id="KW-1185">Reference proteome</keyword>
<dbReference type="AlphaFoldDB" id="A0A815CI62"/>
<feature type="transmembrane region" description="Helical" evidence="1">
    <location>
        <begin position="12"/>
        <end position="30"/>
    </location>
</feature>
<gene>
    <name evidence="2" type="ORF">BJG266_LOCUS25187</name>
    <name evidence="3" type="ORF">QVE165_LOCUS30504</name>
</gene>
<sequence length="92" mass="11145">MDAEQTAQSNFIVTITLLIYYSLYASPFYISCCVSERFRKQLVYVLVNIWLNRWRQWINRLNNSQIGPNIEMRDNEHLNRIRKDLVEFDSIR</sequence>
<keyword evidence="1" id="KW-0812">Transmembrane</keyword>
<dbReference type="EMBL" id="CAJNOI010000190">
    <property type="protein sequence ID" value="CAF1170869.1"/>
    <property type="molecule type" value="Genomic_DNA"/>
</dbReference>
<reference evidence="3" key="1">
    <citation type="submission" date="2021-02" db="EMBL/GenBank/DDBJ databases">
        <authorList>
            <person name="Nowell W R."/>
        </authorList>
    </citation>
    <scope>NUCLEOTIDE SEQUENCE</scope>
</reference>
<protein>
    <submittedName>
        <fullName evidence="3">Uncharacterized protein</fullName>
    </submittedName>
</protein>
<keyword evidence="1" id="KW-0472">Membrane</keyword>
<dbReference type="Proteomes" id="UP000663832">
    <property type="component" value="Unassembled WGS sequence"/>
</dbReference>
<accession>A0A815CI62</accession>
<name>A0A815CI62_9BILA</name>
<dbReference type="OrthoDB" id="10050496at2759"/>
<dbReference type="Proteomes" id="UP000663877">
    <property type="component" value="Unassembled WGS sequence"/>
</dbReference>
<proteinExistence type="predicted"/>
<keyword evidence="1" id="KW-1133">Transmembrane helix</keyword>
<evidence type="ECO:0000256" key="1">
    <source>
        <dbReference type="SAM" id="Phobius"/>
    </source>
</evidence>
<organism evidence="3 4">
    <name type="scientific">Adineta steineri</name>
    <dbReference type="NCBI Taxonomy" id="433720"/>
    <lineage>
        <taxon>Eukaryota</taxon>
        <taxon>Metazoa</taxon>
        <taxon>Spiralia</taxon>
        <taxon>Gnathifera</taxon>
        <taxon>Rotifera</taxon>
        <taxon>Eurotatoria</taxon>
        <taxon>Bdelloidea</taxon>
        <taxon>Adinetida</taxon>
        <taxon>Adinetidae</taxon>
        <taxon>Adineta</taxon>
    </lineage>
</organism>